<dbReference type="RefSeq" id="WP_238099192.1">
    <property type="nucleotide sequence ID" value="NZ_CP021416.1"/>
</dbReference>
<dbReference type="KEGG" id="suls:Sdiek1_1253"/>
<organism evidence="2 3">
    <name type="scientific">Sulfurospirillum diekertiae</name>
    <dbReference type="NCBI Taxonomy" id="1854492"/>
    <lineage>
        <taxon>Bacteria</taxon>
        <taxon>Pseudomonadati</taxon>
        <taxon>Campylobacterota</taxon>
        <taxon>Epsilonproteobacteria</taxon>
        <taxon>Campylobacterales</taxon>
        <taxon>Sulfurospirillaceae</taxon>
        <taxon>Sulfurospirillum</taxon>
    </lineage>
</organism>
<accession>A0A1Y0HJX0</accession>
<protein>
    <recommendedName>
        <fullName evidence="4">Polysaccharide biosynthesis protein C-terminal domain-containing protein</fullName>
    </recommendedName>
</protein>
<feature type="transmembrane region" description="Helical" evidence="1">
    <location>
        <begin position="47"/>
        <end position="68"/>
    </location>
</feature>
<keyword evidence="1" id="KW-0812">Transmembrane</keyword>
<proteinExistence type="predicted"/>
<dbReference type="Proteomes" id="UP000196005">
    <property type="component" value="Chromosome"/>
</dbReference>
<keyword evidence="1" id="KW-0472">Membrane</keyword>
<evidence type="ECO:0008006" key="4">
    <source>
        <dbReference type="Google" id="ProtNLM"/>
    </source>
</evidence>
<keyword evidence="1" id="KW-1133">Transmembrane helix</keyword>
<keyword evidence="3" id="KW-1185">Reference proteome</keyword>
<evidence type="ECO:0000256" key="1">
    <source>
        <dbReference type="SAM" id="Phobius"/>
    </source>
</evidence>
<gene>
    <name evidence="2" type="ORF">Sdiek1_1253</name>
</gene>
<feature type="transmembrane region" description="Helical" evidence="1">
    <location>
        <begin position="20"/>
        <end position="40"/>
    </location>
</feature>
<sequence length="103" mass="11716">MFIFADTLYPFLGFGFEGKYEYVVFAFMTTTGILHLFGLLQPPYALILAKLSAFNRIAVSAMFLSLYLSHQLGIEAMLIAVYDLVFASVYVIFQAKFERSLYV</sequence>
<name>A0A1Y0HJX0_9BACT</name>
<dbReference type="AlphaFoldDB" id="A0A1Y0HJX0"/>
<feature type="transmembrane region" description="Helical" evidence="1">
    <location>
        <begin position="74"/>
        <end position="93"/>
    </location>
</feature>
<reference evidence="3" key="1">
    <citation type="submission" date="2017-05" db="EMBL/GenBank/DDBJ databases">
        <title>Dechlorination kinetics govern the competition between two new strains of the genus Sulfurospirillum.</title>
        <authorList>
            <person name="Buttet G.F."/>
            <person name="Murray A.M."/>
            <person name="Goris T."/>
            <person name="Burion M."/>
            <person name="Lin B."/>
            <person name="Rolle M."/>
            <person name="Maillard J."/>
        </authorList>
    </citation>
    <scope>NUCLEOTIDE SEQUENCE [LARGE SCALE GENOMIC DNA]</scope>
    <source>
        <strain evidence="3">SL2-1</strain>
    </source>
</reference>
<evidence type="ECO:0000313" key="2">
    <source>
        <dbReference type="EMBL" id="ARU48417.1"/>
    </source>
</evidence>
<evidence type="ECO:0000313" key="3">
    <source>
        <dbReference type="Proteomes" id="UP000196005"/>
    </source>
</evidence>
<dbReference type="EMBL" id="CP021416">
    <property type="protein sequence ID" value="ARU48417.1"/>
    <property type="molecule type" value="Genomic_DNA"/>
</dbReference>